<proteinExistence type="predicted"/>
<dbReference type="PANTHER" id="PTHR15574:SF65">
    <property type="entry name" value="TRANSDUCIN_WD40 REPEAT-LIKE SUPERFAMILY PROTEIN"/>
    <property type="match status" value="1"/>
</dbReference>
<sequence length="476" mass="53222">MAAIFSNQHERDTNRFTEIYKRECGVLSPRAFAHRIWASQGLVEQIGLYKVLNGHNGCVNAVEFNSTGELLISGSDDKQVKFWDWNNGKNKYTYDSGHTDNIFQTKIMPFSDDRKIVTSGADGQVRLGQVLENGDVGTTRIGKHQGPVFKLAVEPGSPYIVYSCGVDGFVQHFDLRACSSSKLFRCSPLPGDQKTRGTIGLNAIVMDPRNPNYFAVGGGDAYARVYDIRKLQASATSQLDIVLTTFCPHHLMKNSDVHITGLAYSSSSELLASYNDELIYLFQKNMGLGPKPMSTPSEDLKNMDSPLVYCGHRNSKTVKGVSFYGPNHEYVMSGSDCGHIFIWKKKGCKLVRAMLGDRNVVNHLESHPHMPFIATCGIEKKVKIWAPDGQITPPLPIDIDKIMESNRRGREEHSRVTLSPEVIMHVLRLQGRQPVAFIERRYQRGDTESDDEDAYFLSNNNDEEDSTENGSQCIIN</sequence>
<evidence type="ECO:0000313" key="6">
    <source>
        <dbReference type="Proteomes" id="UP000594263"/>
    </source>
</evidence>
<dbReference type="AlphaFoldDB" id="A0A7N0V1L9"/>
<evidence type="ECO:0000256" key="2">
    <source>
        <dbReference type="ARBA" id="ARBA00022737"/>
    </source>
</evidence>
<feature type="region of interest" description="Disordered" evidence="4">
    <location>
        <begin position="448"/>
        <end position="476"/>
    </location>
</feature>
<organism evidence="5 6">
    <name type="scientific">Kalanchoe fedtschenkoi</name>
    <name type="common">Lavender scallops</name>
    <name type="synonym">South American air plant</name>
    <dbReference type="NCBI Taxonomy" id="63787"/>
    <lineage>
        <taxon>Eukaryota</taxon>
        <taxon>Viridiplantae</taxon>
        <taxon>Streptophyta</taxon>
        <taxon>Embryophyta</taxon>
        <taxon>Tracheophyta</taxon>
        <taxon>Spermatophyta</taxon>
        <taxon>Magnoliopsida</taxon>
        <taxon>eudicotyledons</taxon>
        <taxon>Gunneridae</taxon>
        <taxon>Pentapetalae</taxon>
        <taxon>Saxifragales</taxon>
        <taxon>Crassulaceae</taxon>
        <taxon>Kalanchoe</taxon>
    </lineage>
</organism>
<dbReference type="InterPro" id="IPR036322">
    <property type="entry name" value="WD40_repeat_dom_sf"/>
</dbReference>
<keyword evidence="1 3" id="KW-0853">WD repeat</keyword>
<keyword evidence="6" id="KW-1185">Reference proteome</keyword>
<feature type="repeat" description="WD" evidence="3">
    <location>
        <begin position="52"/>
        <end position="93"/>
    </location>
</feature>
<dbReference type="PANTHER" id="PTHR15574">
    <property type="entry name" value="WD REPEAT DOMAIN-CONTAINING FAMILY"/>
    <property type="match status" value="1"/>
</dbReference>
<evidence type="ECO:0000256" key="1">
    <source>
        <dbReference type="ARBA" id="ARBA00022574"/>
    </source>
</evidence>
<accession>A0A7N0V1L9</accession>
<dbReference type="Gramene" id="Kaladp0095s0383.1.v1.1">
    <property type="protein sequence ID" value="Kaladp0095s0383.1.v1.1"/>
    <property type="gene ID" value="Kaladp0095s0383.v1.1"/>
</dbReference>
<evidence type="ECO:0000256" key="4">
    <source>
        <dbReference type="SAM" id="MobiDB-lite"/>
    </source>
</evidence>
<evidence type="ECO:0000313" key="5">
    <source>
        <dbReference type="EnsemblPlants" id="Kaladp0095s0383.1.v1.1"/>
    </source>
</evidence>
<evidence type="ECO:0000256" key="3">
    <source>
        <dbReference type="PROSITE-ProRule" id="PRU00221"/>
    </source>
</evidence>
<dbReference type="EnsemblPlants" id="Kaladp0095s0383.1.v1.1">
    <property type="protein sequence ID" value="Kaladp0095s0383.1.v1.1"/>
    <property type="gene ID" value="Kaladp0095s0383.v1.1"/>
</dbReference>
<dbReference type="InterPro" id="IPR045151">
    <property type="entry name" value="DCAF8"/>
</dbReference>
<dbReference type="OMA" id="FASGHKN"/>
<name>A0A7N0V1L9_KALFE</name>
<dbReference type="SMART" id="SM00320">
    <property type="entry name" value="WD40"/>
    <property type="match status" value="7"/>
</dbReference>
<keyword evidence="2" id="KW-0677">Repeat</keyword>
<reference evidence="5" key="1">
    <citation type="submission" date="2021-01" db="UniProtKB">
        <authorList>
            <consortium name="EnsemblPlants"/>
        </authorList>
    </citation>
    <scope>IDENTIFICATION</scope>
</reference>
<dbReference type="GO" id="GO:0005737">
    <property type="term" value="C:cytoplasm"/>
    <property type="evidence" value="ECO:0007669"/>
    <property type="project" value="TreeGrafter"/>
</dbReference>
<dbReference type="Gene3D" id="2.130.10.10">
    <property type="entry name" value="YVTN repeat-like/Quinoprotein amine dehydrogenase"/>
    <property type="match status" value="1"/>
</dbReference>
<dbReference type="Proteomes" id="UP000594263">
    <property type="component" value="Unplaced"/>
</dbReference>
<dbReference type="SUPFAM" id="SSF50978">
    <property type="entry name" value="WD40 repeat-like"/>
    <property type="match status" value="1"/>
</dbReference>
<protein>
    <submittedName>
        <fullName evidence="5">Uncharacterized protein</fullName>
    </submittedName>
</protein>
<dbReference type="PROSITE" id="PS50082">
    <property type="entry name" value="WD_REPEATS_2"/>
    <property type="match status" value="1"/>
</dbReference>
<dbReference type="InterPro" id="IPR001680">
    <property type="entry name" value="WD40_rpt"/>
</dbReference>
<dbReference type="InterPro" id="IPR015943">
    <property type="entry name" value="WD40/YVTN_repeat-like_dom_sf"/>
</dbReference>
<dbReference type="PROSITE" id="PS50294">
    <property type="entry name" value="WD_REPEATS_REGION"/>
    <property type="match status" value="1"/>
</dbReference>
<dbReference type="GO" id="GO:0080008">
    <property type="term" value="C:Cul4-RING E3 ubiquitin ligase complex"/>
    <property type="evidence" value="ECO:0007669"/>
    <property type="project" value="EnsemblPlants"/>
</dbReference>
<dbReference type="Pfam" id="PF00400">
    <property type="entry name" value="WD40"/>
    <property type="match status" value="4"/>
</dbReference>